<dbReference type="STRING" id="4615.A0A199V0I2"/>
<sequence>MGAQAACEGFQRQIGRLTAIDSTMIIAVSKGADLGRATLHVVEEDDSLVSRSLVLLPVDVFVDRLDDISMGFCSSAYMPPSGVAPAVFLGNLERYLYVHKLLSIGR</sequence>
<evidence type="ECO:0000313" key="2">
    <source>
        <dbReference type="Proteomes" id="UP000092600"/>
    </source>
</evidence>
<accession>A0A199V0I2</accession>
<name>A0A199V0I2_ANACO</name>
<protein>
    <submittedName>
        <fullName evidence="1">Uncharacterized protein</fullName>
    </submittedName>
</protein>
<reference evidence="1 2" key="1">
    <citation type="journal article" date="2016" name="DNA Res.">
        <title>The draft genome of MD-2 pineapple using hybrid error correction of long reads.</title>
        <authorList>
            <person name="Redwan R.M."/>
            <person name="Saidin A."/>
            <person name="Kumar S.V."/>
        </authorList>
    </citation>
    <scope>NUCLEOTIDE SEQUENCE [LARGE SCALE GENOMIC DNA]</scope>
    <source>
        <strain evidence="2">cv. MD2</strain>
        <tissue evidence="1">Leaf</tissue>
    </source>
</reference>
<comment type="caution">
    <text evidence="1">The sequence shown here is derived from an EMBL/GenBank/DDBJ whole genome shotgun (WGS) entry which is preliminary data.</text>
</comment>
<dbReference type="AlphaFoldDB" id="A0A199V0I2"/>
<dbReference type="Proteomes" id="UP000092600">
    <property type="component" value="Unassembled WGS sequence"/>
</dbReference>
<proteinExistence type="predicted"/>
<gene>
    <name evidence="1" type="ORF">ACMD2_26739</name>
</gene>
<dbReference type="EMBL" id="LSRQ01003851">
    <property type="protein sequence ID" value="OAY70582.1"/>
    <property type="molecule type" value="Genomic_DNA"/>
</dbReference>
<dbReference type="PANTHER" id="PTHR31350">
    <property type="entry name" value="SI:DKEY-261L7.2"/>
    <property type="match status" value="1"/>
</dbReference>
<dbReference type="PANTHER" id="PTHR31350:SF29">
    <property type="entry name" value="PROTEIN SIRB1 N-TERMINAL DOMAIN-CONTAINING PROTEIN"/>
    <property type="match status" value="1"/>
</dbReference>
<organism evidence="1 2">
    <name type="scientific">Ananas comosus</name>
    <name type="common">Pineapple</name>
    <name type="synonym">Ananas ananas</name>
    <dbReference type="NCBI Taxonomy" id="4615"/>
    <lineage>
        <taxon>Eukaryota</taxon>
        <taxon>Viridiplantae</taxon>
        <taxon>Streptophyta</taxon>
        <taxon>Embryophyta</taxon>
        <taxon>Tracheophyta</taxon>
        <taxon>Spermatophyta</taxon>
        <taxon>Magnoliopsida</taxon>
        <taxon>Liliopsida</taxon>
        <taxon>Poales</taxon>
        <taxon>Bromeliaceae</taxon>
        <taxon>Bromelioideae</taxon>
        <taxon>Ananas</taxon>
    </lineage>
</organism>
<evidence type="ECO:0000313" key="1">
    <source>
        <dbReference type="EMBL" id="OAY70582.1"/>
    </source>
</evidence>